<keyword evidence="2" id="KW-1133">Transmembrane helix</keyword>
<dbReference type="Pfam" id="PF19610">
    <property type="entry name" value="DUF6115"/>
    <property type="match status" value="1"/>
</dbReference>
<keyword evidence="2" id="KW-0812">Transmembrane</keyword>
<evidence type="ECO:0000256" key="2">
    <source>
        <dbReference type="SAM" id="Phobius"/>
    </source>
</evidence>
<protein>
    <submittedName>
        <fullName evidence="3">Uncharacterized protein</fullName>
    </submittedName>
</protein>
<dbReference type="STRING" id="1844972.A7K91_16340"/>
<evidence type="ECO:0000256" key="1">
    <source>
        <dbReference type="SAM" id="Coils"/>
    </source>
</evidence>
<keyword evidence="4" id="KW-1185">Reference proteome</keyword>
<feature type="transmembrane region" description="Helical" evidence="2">
    <location>
        <begin position="6"/>
        <end position="22"/>
    </location>
</feature>
<name>A0A1A5YN22_9BACL</name>
<comment type="caution">
    <text evidence="3">The sequence shown here is derived from an EMBL/GenBank/DDBJ whole genome shotgun (WGS) entry which is preliminary data.</text>
</comment>
<sequence length="182" mass="19920">MDAWQYIVLLGAVVVVFAIILPKRTGSSGASGQSSQNMETALEQFMENMERDNEELVELVKSSQQSNRKEHAVFEKRISELELRCQELDGQLQAAATFIKETAASRQAAPAPHSTAAKALEKNETAMEQPTSPHSIEARYGELFTLYREGKSIESIAKKLGMNKGEVSLIIGLAKQEGGVHG</sequence>
<dbReference type="OrthoDB" id="1682562at2"/>
<evidence type="ECO:0000313" key="4">
    <source>
        <dbReference type="Proteomes" id="UP000092024"/>
    </source>
</evidence>
<dbReference type="Proteomes" id="UP000092024">
    <property type="component" value="Unassembled WGS sequence"/>
</dbReference>
<evidence type="ECO:0000313" key="3">
    <source>
        <dbReference type="EMBL" id="OBR66805.1"/>
    </source>
</evidence>
<dbReference type="InterPro" id="IPR046118">
    <property type="entry name" value="DUF6115"/>
</dbReference>
<organism evidence="3 4">
    <name type="scientific">Paenibacillus oryzae</name>
    <dbReference type="NCBI Taxonomy" id="1844972"/>
    <lineage>
        <taxon>Bacteria</taxon>
        <taxon>Bacillati</taxon>
        <taxon>Bacillota</taxon>
        <taxon>Bacilli</taxon>
        <taxon>Bacillales</taxon>
        <taxon>Paenibacillaceae</taxon>
        <taxon>Paenibacillus</taxon>
    </lineage>
</organism>
<feature type="coiled-coil region" evidence="1">
    <location>
        <begin position="35"/>
        <end position="91"/>
    </location>
</feature>
<gene>
    <name evidence="3" type="ORF">A7K91_16340</name>
</gene>
<accession>A0A1A5YN22</accession>
<dbReference type="AlphaFoldDB" id="A0A1A5YN22"/>
<keyword evidence="2" id="KW-0472">Membrane</keyword>
<dbReference type="EMBL" id="LYPA01000043">
    <property type="protein sequence ID" value="OBR66805.1"/>
    <property type="molecule type" value="Genomic_DNA"/>
</dbReference>
<proteinExistence type="predicted"/>
<reference evidence="3 4" key="1">
    <citation type="submission" date="2016-05" db="EMBL/GenBank/DDBJ databases">
        <title>Paenibacillus oryzae. sp. nov., isolated from the rice root.</title>
        <authorList>
            <person name="Zhang J."/>
            <person name="Zhang X."/>
        </authorList>
    </citation>
    <scope>NUCLEOTIDE SEQUENCE [LARGE SCALE GENOMIC DNA]</scope>
    <source>
        <strain evidence="3 4">1DrF-4</strain>
    </source>
</reference>
<dbReference type="RefSeq" id="WP_068681112.1">
    <property type="nucleotide sequence ID" value="NZ_LYPA01000043.1"/>
</dbReference>
<keyword evidence="1" id="KW-0175">Coiled coil</keyword>